<dbReference type="PRINTS" id="PR00081">
    <property type="entry name" value="GDHRDH"/>
</dbReference>
<dbReference type="OrthoDB" id="3237043at2"/>
<dbReference type="InterPro" id="IPR036291">
    <property type="entry name" value="NAD(P)-bd_dom_sf"/>
</dbReference>
<evidence type="ECO:0000313" key="4">
    <source>
        <dbReference type="Proteomes" id="UP000317638"/>
    </source>
</evidence>
<keyword evidence="2" id="KW-0560">Oxidoreductase</keyword>
<organism evidence="3 4">
    <name type="scientific">Tessaracoccus rhinocerotis</name>
    <dbReference type="NCBI Taxonomy" id="1689449"/>
    <lineage>
        <taxon>Bacteria</taxon>
        <taxon>Bacillati</taxon>
        <taxon>Actinomycetota</taxon>
        <taxon>Actinomycetes</taxon>
        <taxon>Propionibacteriales</taxon>
        <taxon>Propionibacteriaceae</taxon>
        <taxon>Tessaracoccus</taxon>
    </lineage>
</organism>
<comment type="caution">
    <text evidence="3">The sequence shown here is derived from an EMBL/GenBank/DDBJ whole genome shotgun (WGS) entry which is preliminary data.</text>
</comment>
<dbReference type="GO" id="GO:0016491">
    <property type="term" value="F:oxidoreductase activity"/>
    <property type="evidence" value="ECO:0007669"/>
    <property type="project" value="UniProtKB-KW"/>
</dbReference>
<proteinExistence type="inferred from homology"/>
<dbReference type="AlphaFoldDB" id="A0A553K6E8"/>
<reference evidence="3 4" key="1">
    <citation type="submission" date="2019-07" db="EMBL/GenBank/DDBJ databases">
        <authorList>
            <person name="Zhou L.-Y."/>
        </authorList>
    </citation>
    <scope>NUCLEOTIDE SEQUENCE [LARGE SCALE GENOMIC DNA]</scope>
    <source>
        <strain evidence="3 4">YIM 101269</strain>
    </source>
</reference>
<sequence>MSAVVMTGGTSGFGVHTVSRLRSADGPIILGTRTPTDDEHLALDLTSLASVRRFADQVLNRLGPQPIGALVLNAGIVRPDATARSADGFEMAFAVNHLAHYLLLRLLLEQMAEGGSIVLTTSGTHDPARNAGLAPPRHAQARLLADPDLDPGAQTATARGGQEAYTASKLGTVMTVRALAGHPAVVDRQVTVLAFCPG</sequence>
<protein>
    <submittedName>
        <fullName evidence="3">SDR family NAD(P)-dependent oxidoreductase</fullName>
    </submittedName>
</protein>
<gene>
    <name evidence="3" type="ORF">FOJ82_05105</name>
</gene>
<dbReference type="RefSeq" id="WP_143937326.1">
    <property type="nucleotide sequence ID" value="NZ_VKKG01000001.1"/>
</dbReference>
<evidence type="ECO:0000256" key="2">
    <source>
        <dbReference type="ARBA" id="ARBA00023002"/>
    </source>
</evidence>
<dbReference type="InterPro" id="IPR002347">
    <property type="entry name" value="SDR_fam"/>
</dbReference>
<name>A0A553K6E8_9ACTN</name>
<dbReference type="SUPFAM" id="SSF51735">
    <property type="entry name" value="NAD(P)-binding Rossmann-fold domains"/>
    <property type="match status" value="1"/>
</dbReference>
<keyword evidence="4" id="KW-1185">Reference proteome</keyword>
<comment type="similarity">
    <text evidence="1">Belongs to the short-chain dehydrogenases/reductases (SDR) family.</text>
</comment>
<evidence type="ECO:0000313" key="3">
    <source>
        <dbReference type="EMBL" id="TRY20242.1"/>
    </source>
</evidence>
<dbReference type="Gene3D" id="3.40.50.720">
    <property type="entry name" value="NAD(P)-binding Rossmann-like Domain"/>
    <property type="match status" value="1"/>
</dbReference>
<dbReference type="PANTHER" id="PTHR24320:SF148">
    <property type="entry name" value="NAD(P)-BINDING ROSSMANN-FOLD SUPERFAMILY PROTEIN"/>
    <property type="match status" value="1"/>
</dbReference>
<dbReference type="Pfam" id="PF00106">
    <property type="entry name" value="adh_short"/>
    <property type="match status" value="1"/>
</dbReference>
<dbReference type="EMBL" id="VKKG01000001">
    <property type="protein sequence ID" value="TRY20242.1"/>
    <property type="molecule type" value="Genomic_DNA"/>
</dbReference>
<evidence type="ECO:0000256" key="1">
    <source>
        <dbReference type="ARBA" id="ARBA00006484"/>
    </source>
</evidence>
<dbReference type="Proteomes" id="UP000317638">
    <property type="component" value="Unassembled WGS sequence"/>
</dbReference>
<dbReference type="PANTHER" id="PTHR24320">
    <property type="entry name" value="RETINOL DEHYDROGENASE"/>
    <property type="match status" value="1"/>
</dbReference>
<accession>A0A553K6E8</accession>